<dbReference type="PANTHER" id="PTHR47066:SF1">
    <property type="entry name" value="HEAVY METAL-ASSOCIATED ISOPRENYLATED PLANT PROTEIN 9"/>
    <property type="match status" value="1"/>
</dbReference>
<feature type="compositionally biased region" description="Basic and acidic residues" evidence="2">
    <location>
        <begin position="1"/>
        <end position="43"/>
    </location>
</feature>
<dbReference type="Pfam" id="PF00403">
    <property type="entry name" value="HMA"/>
    <property type="match status" value="2"/>
</dbReference>
<dbReference type="Proteomes" id="UP000823775">
    <property type="component" value="Unassembled WGS sequence"/>
</dbReference>
<keyword evidence="5" id="KW-1185">Reference proteome</keyword>
<evidence type="ECO:0000313" key="4">
    <source>
        <dbReference type="EMBL" id="MCD7461407.1"/>
    </source>
</evidence>
<dbReference type="PANTHER" id="PTHR47066">
    <property type="entry name" value="HEAVY METAL-ASSOCIATED ISOPRENYLATED PLANT PROTEIN 9"/>
    <property type="match status" value="1"/>
</dbReference>
<dbReference type="SUPFAM" id="SSF55008">
    <property type="entry name" value="HMA, heavy metal-associated domain"/>
    <property type="match status" value="2"/>
</dbReference>
<organism evidence="4 5">
    <name type="scientific">Datura stramonium</name>
    <name type="common">Jimsonweed</name>
    <name type="synonym">Common thornapple</name>
    <dbReference type="NCBI Taxonomy" id="4076"/>
    <lineage>
        <taxon>Eukaryota</taxon>
        <taxon>Viridiplantae</taxon>
        <taxon>Streptophyta</taxon>
        <taxon>Embryophyta</taxon>
        <taxon>Tracheophyta</taxon>
        <taxon>Spermatophyta</taxon>
        <taxon>Magnoliopsida</taxon>
        <taxon>eudicotyledons</taxon>
        <taxon>Gunneridae</taxon>
        <taxon>Pentapetalae</taxon>
        <taxon>asterids</taxon>
        <taxon>lamiids</taxon>
        <taxon>Solanales</taxon>
        <taxon>Solanaceae</taxon>
        <taxon>Solanoideae</taxon>
        <taxon>Datureae</taxon>
        <taxon>Datura</taxon>
    </lineage>
</organism>
<protein>
    <submittedName>
        <fullName evidence="4">Heavy metal-associated isoprenylated plant protein 9</fullName>
    </submittedName>
</protein>
<comment type="caution">
    <text evidence="4">The sequence shown here is derived from an EMBL/GenBank/DDBJ whole genome shotgun (WGS) entry which is preliminary data.</text>
</comment>
<feature type="domain" description="HMA" evidence="3">
    <location>
        <begin position="45"/>
        <end position="108"/>
    </location>
</feature>
<gene>
    <name evidence="4" type="primary">HIPP09</name>
    <name evidence="4" type="ORF">HAX54_046052</name>
</gene>
<sequence>MGEEMKQEQAKEEVKPEEKKEEQKTEEKKEEKVEEEEKKEEPKPPSPFVLYVDLHCVGCAKKIERSISKIRGVEGVMIDMVQNQVTIKGVIEPQAVCDRISKKTKRVAKVLSPLPAAEGEPIPEVVASQVSGLTTVELNVNMHCEACAEQLKKKILRMRGVRSAETEASTGKVTVTGTMDANKLVDYVYRRTKKQAKIVPQPEPEKPAEETKSDDTKPAEEPKPEDKKDDEAEKKDGGDGTEKPPEEETKEGCEGGEEEDKKEGEEMIVPIGDNDDQQTINKMMYYYQYQPLYVIERIPPPQLFSDENPNACCIT</sequence>
<dbReference type="PROSITE" id="PS50846">
    <property type="entry name" value="HMA_2"/>
    <property type="match status" value="2"/>
</dbReference>
<comment type="subcellular location">
    <subcellularLocation>
        <location evidence="1">Membrane</location>
        <topology evidence="1">Peripheral membrane protein</topology>
    </subcellularLocation>
</comment>
<feature type="region of interest" description="Disordered" evidence="2">
    <location>
        <begin position="195"/>
        <end position="273"/>
    </location>
</feature>
<evidence type="ECO:0000256" key="1">
    <source>
        <dbReference type="ARBA" id="ARBA00004170"/>
    </source>
</evidence>
<evidence type="ECO:0000256" key="2">
    <source>
        <dbReference type="SAM" id="MobiDB-lite"/>
    </source>
</evidence>
<dbReference type="EMBL" id="JACEIK010000721">
    <property type="protein sequence ID" value="MCD7461407.1"/>
    <property type="molecule type" value="Genomic_DNA"/>
</dbReference>
<dbReference type="CDD" id="cd00371">
    <property type="entry name" value="HMA"/>
    <property type="match status" value="2"/>
</dbReference>
<dbReference type="InterPro" id="IPR044258">
    <property type="entry name" value="HIPP09-like"/>
</dbReference>
<dbReference type="InterPro" id="IPR036163">
    <property type="entry name" value="HMA_dom_sf"/>
</dbReference>
<dbReference type="Gene3D" id="3.30.70.100">
    <property type="match status" value="2"/>
</dbReference>
<feature type="compositionally biased region" description="Basic and acidic residues" evidence="2">
    <location>
        <begin position="203"/>
        <end position="265"/>
    </location>
</feature>
<accession>A0ABS8SR56</accession>
<feature type="domain" description="HMA" evidence="3">
    <location>
        <begin position="133"/>
        <end position="197"/>
    </location>
</feature>
<evidence type="ECO:0000313" key="5">
    <source>
        <dbReference type="Proteomes" id="UP000823775"/>
    </source>
</evidence>
<reference evidence="4 5" key="1">
    <citation type="journal article" date="2021" name="BMC Genomics">
        <title>Datura genome reveals duplications of psychoactive alkaloid biosynthetic genes and high mutation rate following tissue culture.</title>
        <authorList>
            <person name="Rajewski A."/>
            <person name="Carter-House D."/>
            <person name="Stajich J."/>
            <person name="Litt A."/>
        </authorList>
    </citation>
    <scope>NUCLEOTIDE SEQUENCE [LARGE SCALE GENOMIC DNA]</scope>
    <source>
        <strain evidence="4">AR-01</strain>
    </source>
</reference>
<proteinExistence type="predicted"/>
<dbReference type="InterPro" id="IPR006121">
    <property type="entry name" value="HMA_dom"/>
</dbReference>
<name>A0ABS8SR56_DATST</name>
<evidence type="ECO:0000259" key="3">
    <source>
        <dbReference type="PROSITE" id="PS50846"/>
    </source>
</evidence>
<feature type="region of interest" description="Disordered" evidence="2">
    <location>
        <begin position="1"/>
        <end position="44"/>
    </location>
</feature>